<feature type="compositionally biased region" description="Polar residues" evidence="1">
    <location>
        <begin position="115"/>
        <end position="126"/>
    </location>
</feature>
<reference evidence="3" key="1">
    <citation type="journal article" date="2016" name="Ticks Tick Borne Dis.">
        <title>De novo assembly and annotation of the salivary gland transcriptome of Rhipicephalus appendiculatus male and female ticks during blood feeding.</title>
        <authorList>
            <person name="de Castro M.H."/>
            <person name="de Klerk D."/>
            <person name="Pienaar R."/>
            <person name="Latif A.A."/>
            <person name="Rees D.J."/>
            <person name="Mans B.J."/>
        </authorList>
    </citation>
    <scope>NUCLEOTIDE SEQUENCE</scope>
    <source>
        <tissue evidence="3">Salivary glands</tissue>
    </source>
</reference>
<feature type="signal peptide" evidence="2">
    <location>
        <begin position="1"/>
        <end position="20"/>
    </location>
</feature>
<accession>A0A131YNS9</accession>
<evidence type="ECO:0000256" key="1">
    <source>
        <dbReference type="SAM" id="MobiDB-lite"/>
    </source>
</evidence>
<evidence type="ECO:0000313" key="3">
    <source>
        <dbReference type="EMBL" id="JAP80617.1"/>
    </source>
</evidence>
<evidence type="ECO:0000256" key="2">
    <source>
        <dbReference type="SAM" id="SignalP"/>
    </source>
</evidence>
<feature type="compositionally biased region" description="Polar residues" evidence="1">
    <location>
        <begin position="62"/>
        <end position="71"/>
    </location>
</feature>
<dbReference type="AlphaFoldDB" id="A0A131YNS9"/>
<proteinExistence type="predicted"/>
<keyword evidence="2" id="KW-0732">Signal</keyword>
<protein>
    <submittedName>
        <fullName evidence="3">Pancreatic trypsin inhibitor</fullName>
    </submittedName>
</protein>
<feature type="region of interest" description="Disordered" evidence="1">
    <location>
        <begin position="26"/>
        <end position="71"/>
    </location>
</feature>
<feature type="compositionally biased region" description="Polar residues" evidence="1">
    <location>
        <begin position="217"/>
        <end position="232"/>
    </location>
</feature>
<feature type="compositionally biased region" description="Polar residues" evidence="1">
    <location>
        <begin position="136"/>
        <end position="167"/>
    </location>
</feature>
<feature type="chain" id="PRO_5007285553" evidence="2">
    <location>
        <begin position="21"/>
        <end position="305"/>
    </location>
</feature>
<feature type="compositionally biased region" description="Low complexity" evidence="1">
    <location>
        <begin position="95"/>
        <end position="107"/>
    </location>
</feature>
<organism evidence="3">
    <name type="scientific">Rhipicephalus appendiculatus</name>
    <name type="common">Brown ear tick</name>
    <dbReference type="NCBI Taxonomy" id="34631"/>
    <lineage>
        <taxon>Eukaryota</taxon>
        <taxon>Metazoa</taxon>
        <taxon>Ecdysozoa</taxon>
        <taxon>Arthropoda</taxon>
        <taxon>Chelicerata</taxon>
        <taxon>Arachnida</taxon>
        <taxon>Acari</taxon>
        <taxon>Parasitiformes</taxon>
        <taxon>Ixodida</taxon>
        <taxon>Ixodoidea</taxon>
        <taxon>Ixodidae</taxon>
        <taxon>Rhipicephalinae</taxon>
        <taxon>Rhipicephalus</taxon>
        <taxon>Rhipicephalus</taxon>
    </lineage>
</organism>
<sequence>MIPKVISTVSICWVIGVCGATRPTQLNPNTAPRHPPWNAGAINSATSEEPGRASSGLGLGSTPVSSNSGATLNPVIPAPSVSGALNIPGNTDFNATTAGGSSRTGTSVNQGGTGISPSGTSRTPANLESGAATDGVASSTGSTNTSVRNPQASGPTTNAPSAHQGQPTRGLPVPPAAGTSNRLPTETGSSGSPAPSLPTTPTTPVVGKPGSPPPPSLNKNTTGARPTSQKIESQIAGPLNDPRLVRRLPKRRNERIHLYVNVEDIPFFMGPLNEPPLSVSVFGMRPDVPRRPPRLPAILRMPLAE</sequence>
<feature type="region of interest" description="Disordered" evidence="1">
    <location>
        <begin position="92"/>
        <end position="238"/>
    </location>
</feature>
<dbReference type="EMBL" id="GEDV01007940">
    <property type="protein sequence ID" value="JAP80617.1"/>
    <property type="molecule type" value="Transcribed_RNA"/>
</dbReference>
<feature type="compositionally biased region" description="Low complexity" evidence="1">
    <location>
        <begin position="187"/>
        <end position="209"/>
    </location>
</feature>
<name>A0A131YNS9_RHIAP</name>